<evidence type="ECO:0000313" key="3">
    <source>
        <dbReference type="EMBL" id="KAG0572903.1"/>
    </source>
</evidence>
<proteinExistence type="predicted"/>
<feature type="region of interest" description="Disordered" evidence="1">
    <location>
        <begin position="1"/>
        <end position="25"/>
    </location>
</feature>
<organism evidence="3 4">
    <name type="scientific">Ceratodon purpureus</name>
    <name type="common">Fire moss</name>
    <name type="synonym">Dicranum purpureum</name>
    <dbReference type="NCBI Taxonomy" id="3225"/>
    <lineage>
        <taxon>Eukaryota</taxon>
        <taxon>Viridiplantae</taxon>
        <taxon>Streptophyta</taxon>
        <taxon>Embryophyta</taxon>
        <taxon>Bryophyta</taxon>
        <taxon>Bryophytina</taxon>
        <taxon>Bryopsida</taxon>
        <taxon>Dicranidae</taxon>
        <taxon>Pseudoditrichales</taxon>
        <taxon>Ditrichaceae</taxon>
        <taxon>Ceratodon</taxon>
    </lineage>
</organism>
<feature type="region of interest" description="Disordered" evidence="1">
    <location>
        <begin position="66"/>
        <end position="92"/>
    </location>
</feature>
<evidence type="ECO:0000256" key="1">
    <source>
        <dbReference type="SAM" id="MobiDB-lite"/>
    </source>
</evidence>
<dbReference type="PANTHER" id="PTHR33783:SF1">
    <property type="entry name" value="PROTEIN HAIKU1"/>
    <property type="match status" value="1"/>
</dbReference>
<sequence length="287" mass="29873">MAAPISVDFGEAGEGGKVGNKSLAVNKSSTKIKKGLRPMLAQPRLAPTVYKTEPSDFRSLVQKLTGTSQTIATSPPCGPKPPNSRLQRIAPPPLRPTSTYLSFGHSACPSQSACAQLESEPVTYTSPSGNQLFPLSSFSSLPKHVTSPFPVSPLSFSPLPQLSPSDQGWVNSLNGLESPGSVVIRQLAQSIVEGNVLSSKQEQATRAAATATSSLPPVSPNFSSLRFSSSAFGLLSPSGFPSPSRFGFGLGNVYGISGSFTPSAALSMDATFSFPEPDIAMSPTSIP</sequence>
<dbReference type="Proteomes" id="UP000822688">
    <property type="component" value="Chromosome V"/>
</dbReference>
<accession>A0A8T0HQS4</accession>
<comment type="caution">
    <text evidence="3">The sequence shown here is derived from an EMBL/GenBank/DDBJ whole genome shotgun (WGS) entry which is preliminary data.</text>
</comment>
<evidence type="ECO:0000313" key="4">
    <source>
        <dbReference type="Proteomes" id="UP000822688"/>
    </source>
</evidence>
<name>A0A8T0HQS4_CERPU</name>
<protein>
    <recommendedName>
        <fullName evidence="2">VQ domain-containing protein</fullName>
    </recommendedName>
</protein>
<dbReference type="InterPro" id="IPR039612">
    <property type="entry name" value="VQ_5/9/14"/>
</dbReference>
<keyword evidence="4" id="KW-1185">Reference proteome</keyword>
<gene>
    <name evidence="3" type="ORF">KC19_VG133700</name>
</gene>
<dbReference type="Pfam" id="PF05678">
    <property type="entry name" value="VQ"/>
    <property type="match status" value="1"/>
</dbReference>
<reference evidence="3" key="1">
    <citation type="submission" date="2020-06" db="EMBL/GenBank/DDBJ databases">
        <title>WGS assembly of Ceratodon purpureus strain R40.</title>
        <authorList>
            <person name="Carey S.B."/>
            <person name="Jenkins J."/>
            <person name="Shu S."/>
            <person name="Lovell J.T."/>
            <person name="Sreedasyam A."/>
            <person name="Maumus F."/>
            <person name="Tiley G.P."/>
            <person name="Fernandez-Pozo N."/>
            <person name="Barry K."/>
            <person name="Chen C."/>
            <person name="Wang M."/>
            <person name="Lipzen A."/>
            <person name="Daum C."/>
            <person name="Saski C.A."/>
            <person name="Payton A.C."/>
            <person name="Mcbreen J.C."/>
            <person name="Conrad R.E."/>
            <person name="Kollar L.M."/>
            <person name="Olsson S."/>
            <person name="Huttunen S."/>
            <person name="Landis J.B."/>
            <person name="Wickett N.J."/>
            <person name="Johnson M.G."/>
            <person name="Rensing S.A."/>
            <person name="Grimwood J."/>
            <person name="Schmutz J."/>
            <person name="Mcdaniel S.F."/>
        </authorList>
    </citation>
    <scope>NUCLEOTIDE SEQUENCE</scope>
    <source>
        <strain evidence="3">R40</strain>
    </source>
</reference>
<dbReference type="EMBL" id="CM026426">
    <property type="protein sequence ID" value="KAG0572903.1"/>
    <property type="molecule type" value="Genomic_DNA"/>
</dbReference>
<dbReference type="PANTHER" id="PTHR33783">
    <property type="entry name" value="PROTEIN HAIKU1"/>
    <property type="match status" value="1"/>
</dbReference>
<feature type="domain" description="VQ" evidence="2">
    <location>
        <begin position="45"/>
        <end position="69"/>
    </location>
</feature>
<evidence type="ECO:0000259" key="2">
    <source>
        <dbReference type="Pfam" id="PF05678"/>
    </source>
</evidence>
<dbReference type="InterPro" id="IPR008889">
    <property type="entry name" value="VQ"/>
</dbReference>
<dbReference type="AlphaFoldDB" id="A0A8T0HQS4"/>